<keyword evidence="3" id="KW-1185">Reference proteome</keyword>
<dbReference type="GO" id="GO:0016020">
    <property type="term" value="C:membrane"/>
    <property type="evidence" value="ECO:0007669"/>
    <property type="project" value="TreeGrafter"/>
</dbReference>
<evidence type="ECO:0000313" key="3">
    <source>
        <dbReference type="Proteomes" id="UP000242180"/>
    </source>
</evidence>
<dbReference type="Pfam" id="PF12697">
    <property type="entry name" value="Abhydrolase_6"/>
    <property type="match status" value="1"/>
</dbReference>
<proteinExistence type="predicted"/>
<dbReference type="Gene3D" id="3.40.50.1820">
    <property type="entry name" value="alpha/beta hydrolase"/>
    <property type="match status" value="1"/>
</dbReference>
<comment type="caution">
    <text evidence="2">The sequence shown here is derived from an EMBL/GenBank/DDBJ whole genome shotgun (WGS) entry which is preliminary data.</text>
</comment>
<organism evidence="2 3">
    <name type="scientific">Syncephalastrum racemosum</name>
    <name type="common">Filamentous fungus</name>
    <dbReference type="NCBI Taxonomy" id="13706"/>
    <lineage>
        <taxon>Eukaryota</taxon>
        <taxon>Fungi</taxon>
        <taxon>Fungi incertae sedis</taxon>
        <taxon>Mucoromycota</taxon>
        <taxon>Mucoromycotina</taxon>
        <taxon>Mucoromycetes</taxon>
        <taxon>Mucorales</taxon>
        <taxon>Syncephalastraceae</taxon>
        <taxon>Syncephalastrum</taxon>
    </lineage>
</organism>
<dbReference type="SUPFAM" id="SSF53474">
    <property type="entry name" value="alpha/beta-Hydrolases"/>
    <property type="match status" value="1"/>
</dbReference>
<accession>A0A1X2HNT0</accession>
<dbReference type="EMBL" id="MCGN01000002">
    <property type="protein sequence ID" value="ORZ01063.1"/>
    <property type="molecule type" value="Genomic_DNA"/>
</dbReference>
<keyword evidence="2" id="KW-0378">Hydrolase</keyword>
<dbReference type="InterPro" id="IPR029058">
    <property type="entry name" value="AB_hydrolase_fold"/>
</dbReference>
<dbReference type="Proteomes" id="UP000242180">
    <property type="component" value="Unassembled WGS sequence"/>
</dbReference>
<dbReference type="PANTHER" id="PTHR43798:SF33">
    <property type="entry name" value="HYDROLASE, PUTATIVE (AFU_ORTHOLOGUE AFUA_2G14860)-RELATED"/>
    <property type="match status" value="1"/>
</dbReference>
<dbReference type="GO" id="GO:0016787">
    <property type="term" value="F:hydrolase activity"/>
    <property type="evidence" value="ECO:0007669"/>
    <property type="project" value="UniProtKB-KW"/>
</dbReference>
<dbReference type="OMA" id="ITAKRYW"/>
<dbReference type="InterPro" id="IPR050266">
    <property type="entry name" value="AB_hydrolase_sf"/>
</dbReference>
<evidence type="ECO:0000259" key="1">
    <source>
        <dbReference type="Pfam" id="PF12697"/>
    </source>
</evidence>
<dbReference type="PANTHER" id="PTHR43798">
    <property type="entry name" value="MONOACYLGLYCEROL LIPASE"/>
    <property type="match status" value="1"/>
</dbReference>
<gene>
    <name evidence="2" type="ORF">BCR43DRAFT_561388</name>
</gene>
<reference evidence="2 3" key="1">
    <citation type="submission" date="2016-07" db="EMBL/GenBank/DDBJ databases">
        <title>Pervasive Adenine N6-methylation of Active Genes in Fungi.</title>
        <authorList>
            <consortium name="DOE Joint Genome Institute"/>
            <person name="Mondo S.J."/>
            <person name="Dannebaum R.O."/>
            <person name="Kuo R.C."/>
            <person name="Labutti K."/>
            <person name="Haridas S."/>
            <person name="Kuo A."/>
            <person name="Salamov A."/>
            <person name="Ahrendt S.R."/>
            <person name="Lipzen A."/>
            <person name="Sullivan W."/>
            <person name="Andreopoulos W.B."/>
            <person name="Clum A."/>
            <person name="Lindquist E."/>
            <person name="Daum C."/>
            <person name="Ramamoorthy G.K."/>
            <person name="Gryganskyi A."/>
            <person name="Culley D."/>
            <person name="Magnuson J.K."/>
            <person name="James T.Y."/>
            <person name="O'Malley M.A."/>
            <person name="Stajich J.E."/>
            <person name="Spatafora J.W."/>
            <person name="Visel A."/>
            <person name="Grigoriev I.V."/>
        </authorList>
    </citation>
    <scope>NUCLEOTIDE SEQUENCE [LARGE SCALE GENOMIC DNA]</scope>
    <source>
        <strain evidence="2 3">NRRL 2496</strain>
    </source>
</reference>
<dbReference type="InterPro" id="IPR000073">
    <property type="entry name" value="AB_hydrolase_1"/>
</dbReference>
<protein>
    <submittedName>
        <fullName evidence="2">Alpha/Beta hydrolase protein</fullName>
    </submittedName>
</protein>
<dbReference type="AlphaFoldDB" id="A0A1X2HNT0"/>
<dbReference type="STRING" id="13706.A0A1X2HNT0"/>
<dbReference type="OrthoDB" id="94039at2759"/>
<feature type="domain" description="AB hydrolase-1" evidence="1">
    <location>
        <begin position="49"/>
        <end position="310"/>
    </location>
</feature>
<name>A0A1X2HNT0_SYNRA</name>
<evidence type="ECO:0000313" key="2">
    <source>
        <dbReference type="EMBL" id="ORZ01063.1"/>
    </source>
</evidence>
<dbReference type="InParanoid" id="A0A1X2HNT0"/>
<sequence length="329" mass="37803">MPRLVPAQSFLIPVHSATKGHNVHRLAVERHVFPAPRLSKRKYAFLWSHSTGFNKESMHPAMRAFVQYLRRDPRFDDTDVDLVAWDARNHGDSARVNAGALHPDFGWFDNAMDTFQVTQHLELRKNHDTLFGVGHSLGATSMLLCEQFFPKTFDGLSLIEPVMRKELAPWPVREKYPEMASKKRRDTWPSREECFKQFSQRSFWKRFDPEVLQLYVDYGMVETDEGSLTLKTPKTEEFQIYDHQAYATISAYASLRSLSIPLHLIYARESELSALRAKDKESIMNQNAQISFELVEGSHMVLNEAPKELAPSIASILQRDLFTSTNSGL</sequence>